<protein>
    <submittedName>
        <fullName evidence="1">Uncharacterized protein</fullName>
    </submittedName>
</protein>
<dbReference type="Proteomes" id="UP000708208">
    <property type="component" value="Unassembled WGS sequence"/>
</dbReference>
<evidence type="ECO:0000313" key="2">
    <source>
        <dbReference type="Proteomes" id="UP000708208"/>
    </source>
</evidence>
<dbReference type="AlphaFoldDB" id="A0A8J2PD29"/>
<name>A0A8J2PD29_9HEXA</name>
<keyword evidence="2" id="KW-1185">Reference proteome</keyword>
<evidence type="ECO:0000313" key="1">
    <source>
        <dbReference type="EMBL" id="CAG7818877.1"/>
    </source>
</evidence>
<dbReference type="OrthoDB" id="6512734at2759"/>
<organism evidence="1 2">
    <name type="scientific">Allacma fusca</name>
    <dbReference type="NCBI Taxonomy" id="39272"/>
    <lineage>
        <taxon>Eukaryota</taxon>
        <taxon>Metazoa</taxon>
        <taxon>Ecdysozoa</taxon>
        <taxon>Arthropoda</taxon>
        <taxon>Hexapoda</taxon>
        <taxon>Collembola</taxon>
        <taxon>Symphypleona</taxon>
        <taxon>Sminthuridae</taxon>
        <taxon>Allacma</taxon>
    </lineage>
</organism>
<sequence>MKHPIGIYPSNDSHTFIRRVLERFMFMWFIFHRSHFELHPPASQCSTGFGCGGFNADQVAWIINIWRHKAAPFILSLHFEYSAGTLGLIPPFILRTCRSEEDKACNETRTNKISIPRPQ</sequence>
<proteinExistence type="predicted"/>
<gene>
    <name evidence="1" type="ORF">AFUS01_LOCUS29354</name>
</gene>
<accession>A0A8J2PD29</accession>
<comment type="caution">
    <text evidence="1">The sequence shown here is derived from an EMBL/GenBank/DDBJ whole genome shotgun (WGS) entry which is preliminary data.</text>
</comment>
<dbReference type="EMBL" id="CAJVCH010432978">
    <property type="protein sequence ID" value="CAG7818877.1"/>
    <property type="molecule type" value="Genomic_DNA"/>
</dbReference>
<reference evidence="1" key="1">
    <citation type="submission" date="2021-06" db="EMBL/GenBank/DDBJ databases">
        <authorList>
            <person name="Hodson N. C."/>
            <person name="Mongue J. A."/>
            <person name="Jaron S. K."/>
        </authorList>
    </citation>
    <scope>NUCLEOTIDE SEQUENCE</scope>
</reference>